<sequence length="240" mass="27355">MKYTFCMAALGFLNLLTACQAQQDPTLTTVDGSLINKYTRQPIASVPIELKLWRYGLYGNTRVDSVISTRTDADGRFQLAFDANEKGATYRVRFRDYRNLFDLTDYRPFDYKSSSDGASLVLGQANHVNFEATPFVPVQVVVDTNKGGKTSLDISFFSIYSYTDNGDGFWGYVLTDTVRTRQRITATRIVRVVPNRRYRFWLNRYNKIRAPNGSVSLSNEVLSGFDRFIGYSDTTIIQVR</sequence>
<name>A0ABT9ADX4_9BACT</name>
<evidence type="ECO:0008006" key="4">
    <source>
        <dbReference type="Google" id="ProtNLM"/>
    </source>
</evidence>
<evidence type="ECO:0000256" key="1">
    <source>
        <dbReference type="SAM" id="SignalP"/>
    </source>
</evidence>
<protein>
    <recommendedName>
        <fullName evidence="4">Carboxypeptidase regulatory-like domain-containing protein</fullName>
    </recommendedName>
</protein>
<dbReference type="Proteomes" id="UP001167796">
    <property type="component" value="Unassembled WGS sequence"/>
</dbReference>
<keyword evidence="1" id="KW-0732">Signal</keyword>
<proteinExistence type="predicted"/>
<comment type="caution">
    <text evidence="2">The sequence shown here is derived from an EMBL/GenBank/DDBJ whole genome shotgun (WGS) entry which is preliminary data.</text>
</comment>
<reference evidence="2" key="1">
    <citation type="submission" date="2023-07" db="EMBL/GenBank/DDBJ databases">
        <authorList>
            <person name="Kim M.K."/>
        </authorList>
    </citation>
    <scope>NUCLEOTIDE SEQUENCE</scope>
    <source>
        <strain evidence="2">M29</strain>
    </source>
</reference>
<evidence type="ECO:0000313" key="3">
    <source>
        <dbReference type="Proteomes" id="UP001167796"/>
    </source>
</evidence>
<feature type="chain" id="PRO_5046903220" description="Carboxypeptidase regulatory-like domain-containing protein" evidence="1">
    <location>
        <begin position="24"/>
        <end position="240"/>
    </location>
</feature>
<gene>
    <name evidence="2" type="ORF">Q5H92_12535</name>
</gene>
<dbReference type="EMBL" id="JAUQSX010000006">
    <property type="protein sequence ID" value="MDO7847191.1"/>
    <property type="molecule type" value="Genomic_DNA"/>
</dbReference>
<evidence type="ECO:0000313" key="2">
    <source>
        <dbReference type="EMBL" id="MDO7847191.1"/>
    </source>
</evidence>
<keyword evidence="3" id="KW-1185">Reference proteome</keyword>
<organism evidence="2 3">
    <name type="scientific">Hymenobacter mellowenesis</name>
    <dbReference type="NCBI Taxonomy" id="3063995"/>
    <lineage>
        <taxon>Bacteria</taxon>
        <taxon>Pseudomonadati</taxon>
        <taxon>Bacteroidota</taxon>
        <taxon>Cytophagia</taxon>
        <taxon>Cytophagales</taxon>
        <taxon>Hymenobacteraceae</taxon>
        <taxon>Hymenobacter</taxon>
    </lineage>
</organism>
<accession>A0ABT9ADX4</accession>
<feature type="signal peptide" evidence="1">
    <location>
        <begin position="1"/>
        <end position="23"/>
    </location>
</feature>
<dbReference type="PROSITE" id="PS51257">
    <property type="entry name" value="PROKAR_LIPOPROTEIN"/>
    <property type="match status" value="1"/>
</dbReference>
<dbReference type="RefSeq" id="WP_305011871.1">
    <property type="nucleotide sequence ID" value="NZ_JAUQSX010000006.1"/>
</dbReference>